<dbReference type="EMBL" id="CP159992">
    <property type="protein sequence ID" value="XCP96039.1"/>
    <property type="molecule type" value="Genomic_DNA"/>
</dbReference>
<proteinExistence type="predicted"/>
<protein>
    <recommendedName>
        <fullName evidence="2">PH domain-containing protein</fullName>
    </recommendedName>
</protein>
<name>A0AAU8NHR7_9BACL</name>
<dbReference type="AlphaFoldDB" id="A0AAU8NHR7"/>
<evidence type="ECO:0000313" key="1">
    <source>
        <dbReference type="EMBL" id="XCP96039.1"/>
    </source>
</evidence>
<sequence length="75" mass="8850">MENNEKLQLVMIEEETEYLVSFSIDREDWIARFDKSLSKSREWALNMIALYNNEIMIDSDNKKGGRNEIDVSFGE</sequence>
<reference evidence="1" key="1">
    <citation type="submission" date="2024-05" db="EMBL/GenBank/DDBJ databases">
        <title>Draft genome assemblies of 36 bacteria isolated from hibernating arctic ground squirrels.</title>
        <authorList>
            <person name="McKee H."/>
            <person name="Mullen L."/>
            <person name="Drown D.M."/>
            <person name="Duddleston K.N."/>
        </authorList>
    </citation>
    <scope>NUCLEOTIDE SEQUENCE</scope>
    <source>
        <strain evidence="1">AN1007</strain>
    </source>
</reference>
<gene>
    <name evidence="1" type="ORF">ABXS70_04805</name>
</gene>
<dbReference type="RefSeq" id="WP_366294256.1">
    <property type="nucleotide sequence ID" value="NZ_CP159992.1"/>
</dbReference>
<accession>A0AAU8NHR7</accession>
<organism evidence="1">
    <name type="scientific">Paenibacillus sp. AN1007</name>
    <dbReference type="NCBI Taxonomy" id="3151385"/>
    <lineage>
        <taxon>Bacteria</taxon>
        <taxon>Bacillati</taxon>
        <taxon>Bacillota</taxon>
        <taxon>Bacilli</taxon>
        <taxon>Bacillales</taxon>
        <taxon>Paenibacillaceae</taxon>
        <taxon>Paenibacillus</taxon>
    </lineage>
</organism>
<evidence type="ECO:0008006" key="2">
    <source>
        <dbReference type="Google" id="ProtNLM"/>
    </source>
</evidence>